<dbReference type="AlphaFoldDB" id="A0A7S1NB42"/>
<sequence>MFSAWNRQDFHEGCVQQKGKNDFSCGSSAYCVTVCANAECVAGVCLTTSSLIWLTEVTADDHAADSPSDPVASVMTLARTWLMDATSFAATPMPALYTDSVAAAGLAVLQISIICTSETGTASGTRPYFCTHATCIDVET</sequence>
<organism evidence="1">
    <name type="scientific">Eutreptiella gymnastica</name>
    <dbReference type="NCBI Taxonomy" id="73025"/>
    <lineage>
        <taxon>Eukaryota</taxon>
        <taxon>Discoba</taxon>
        <taxon>Euglenozoa</taxon>
        <taxon>Euglenida</taxon>
        <taxon>Spirocuta</taxon>
        <taxon>Euglenophyceae</taxon>
        <taxon>Eutreptiales</taxon>
        <taxon>Eutreptiaceae</taxon>
        <taxon>Eutreptiella</taxon>
    </lineage>
</organism>
<protein>
    <submittedName>
        <fullName evidence="1">Uncharacterized protein</fullName>
    </submittedName>
</protein>
<name>A0A7S1NB42_9EUGL</name>
<gene>
    <name evidence="1" type="ORF">EGYM00392_LOCUS18415</name>
</gene>
<accession>A0A7S1NB42</accession>
<proteinExistence type="predicted"/>
<dbReference type="EMBL" id="HBGA01050156">
    <property type="protein sequence ID" value="CAD9007322.1"/>
    <property type="molecule type" value="Transcribed_RNA"/>
</dbReference>
<reference evidence="1" key="1">
    <citation type="submission" date="2021-01" db="EMBL/GenBank/DDBJ databases">
        <authorList>
            <person name="Corre E."/>
            <person name="Pelletier E."/>
            <person name="Niang G."/>
            <person name="Scheremetjew M."/>
            <person name="Finn R."/>
            <person name="Kale V."/>
            <person name="Holt S."/>
            <person name="Cochrane G."/>
            <person name="Meng A."/>
            <person name="Brown T."/>
            <person name="Cohen L."/>
        </authorList>
    </citation>
    <scope>NUCLEOTIDE SEQUENCE</scope>
    <source>
        <strain evidence="1">NIES-381</strain>
    </source>
</reference>
<evidence type="ECO:0000313" key="1">
    <source>
        <dbReference type="EMBL" id="CAD9007322.1"/>
    </source>
</evidence>